<evidence type="ECO:0000256" key="1">
    <source>
        <dbReference type="ARBA" id="ARBA00008903"/>
    </source>
</evidence>
<dbReference type="AlphaFoldDB" id="A0A2U3E3C2"/>
<evidence type="ECO:0000313" key="3">
    <source>
        <dbReference type="EMBL" id="PWI68986.1"/>
    </source>
</evidence>
<dbReference type="InterPro" id="IPR003462">
    <property type="entry name" value="ODC_Mu_crystall"/>
</dbReference>
<dbReference type="Pfam" id="PF02423">
    <property type="entry name" value="OCD_Mu_crystall"/>
    <property type="match status" value="1"/>
</dbReference>
<evidence type="ECO:0000313" key="4">
    <source>
        <dbReference type="Proteomes" id="UP000245956"/>
    </source>
</evidence>
<dbReference type="EMBL" id="LCWV01000013">
    <property type="protein sequence ID" value="PWI68986.1"/>
    <property type="molecule type" value="Genomic_DNA"/>
</dbReference>
<feature type="region of interest" description="Disordered" evidence="2">
    <location>
        <begin position="258"/>
        <end position="298"/>
    </location>
</feature>
<dbReference type="PANTHER" id="PTHR13812:SF19">
    <property type="entry name" value="KETIMINE REDUCTASE MU-CRYSTALLIN"/>
    <property type="match status" value="1"/>
</dbReference>
<dbReference type="InterPro" id="IPR036291">
    <property type="entry name" value="NAD(P)-bd_dom_sf"/>
</dbReference>
<dbReference type="GO" id="GO:0005737">
    <property type="term" value="C:cytoplasm"/>
    <property type="evidence" value="ECO:0007669"/>
    <property type="project" value="TreeGrafter"/>
</dbReference>
<comment type="caution">
    <text evidence="3">The sequence shown here is derived from an EMBL/GenBank/DDBJ whole genome shotgun (WGS) entry which is preliminary data.</text>
</comment>
<feature type="compositionally biased region" description="Basic and acidic residues" evidence="2">
    <location>
        <begin position="9"/>
        <end position="34"/>
    </location>
</feature>
<evidence type="ECO:0008006" key="5">
    <source>
        <dbReference type="Google" id="ProtNLM"/>
    </source>
</evidence>
<feature type="compositionally biased region" description="Polar residues" evidence="2">
    <location>
        <begin position="699"/>
        <end position="708"/>
    </location>
</feature>
<protein>
    <recommendedName>
        <fullName evidence="5">Ornithine cyclodeaminase</fullName>
    </recommendedName>
</protein>
<name>A0A2U3E3C2_PURLI</name>
<comment type="similarity">
    <text evidence="1">Belongs to the ornithine cyclodeaminase/mu-crystallin family.</text>
</comment>
<dbReference type="Gene3D" id="3.40.50.720">
    <property type="entry name" value="NAD(P)-binding Rossmann-like Domain"/>
    <property type="match status" value="1"/>
</dbReference>
<dbReference type="PANTHER" id="PTHR13812">
    <property type="entry name" value="KETIMINE REDUCTASE MU-CRYSTALLIN"/>
    <property type="match status" value="1"/>
</dbReference>
<organism evidence="3 4">
    <name type="scientific">Purpureocillium lilacinum</name>
    <name type="common">Paecilomyces lilacinus</name>
    <dbReference type="NCBI Taxonomy" id="33203"/>
    <lineage>
        <taxon>Eukaryota</taxon>
        <taxon>Fungi</taxon>
        <taxon>Dikarya</taxon>
        <taxon>Ascomycota</taxon>
        <taxon>Pezizomycotina</taxon>
        <taxon>Sordariomycetes</taxon>
        <taxon>Hypocreomycetidae</taxon>
        <taxon>Hypocreales</taxon>
        <taxon>Ophiocordycipitaceae</taxon>
        <taxon>Purpureocillium</taxon>
    </lineage>
</organism>
<dbReference type="FunFam" id="3.40.50.720:FF:000577">
    <property type="entry name" value="Proline utilization protein PrnX, putative"/>
    <property type="match status" value="1"/>
</dbReference>
<proteinExistence type="inferred from homology"/>
<sequence>MAVAGSRATDTDGSRYSYDRESNTMRSGGRDGRDVGVAGRMDGTGMSAVVEVMHVASLWCSGHQTQTVAGNQRKAQRVQLLSVEPQAGAAAATCLAGPGAPPGPSTRLVGTRASWGSEVQQFHVAGRLTGRQDGGLDKARFKYALPRGRGIISLLSIAAAFQFPRMHQMEHVSSLNHQCLVTSAVSCPVQCTCPRVFALWRDVAVALAGRNSVDRDDPACCHFTDARTAVVFGFAAALSARQPAALWSLLSRSSAPGRRRRNCRMQTAERRPPWRQARATGPAAVGTSPRPDLERLLPHGTIVGPALPRVNIRITTRNTRTASKTQSLPCACERYLHRRRQRRRRLPRRRPRAIMTFTVLTDEQVNSVLEGLDLNELDEFRHVLASALHEFSTNTQADNDGVYQQPHRVTTYHPGTRATTLYMPSCGPEGMGCKVVSLTSSAATRDPSVKPISPTGVVNLFSPDGKPLGLVHASTLTAFRTALSSACLLSRRNHVKTITVFGSGNQAYWHVRLALMMRGSTIKHVNVINRRFSESAAAILKRFTVIPQAVKEREGWSHTKFGILTPTFHEYERLLWEQVRSSDVIYCCTPSREDLFDASILTSREGRMKGRLIVAVGSYTPEMRELPEALLLQATKHHDKNARHFHKHAEEAGVIVVDTLDGVLKEAGEIMAAKIGPHQLVELGELVMLHRLAVEESGSDTTGSQTPISADADSLEIGDRTPSMSTVYSDKSRRAESPSGSRSPGHSRKPSFPLPFRSHSGSSSDTTEKKKEDSLARWLRDGTVVYKSVGLGLMDLVVGMHLVQVASEKKVGTQIEGF</sequence>
<dbReference type="SUPFAM" id="SSF51735">
    <property type="entry name" value="NAD(P)-binding Rossmann-fold domains"/>
    <property type="match status" value="1"/>
</dbReference>
<evidence type="ECO:0000256" key="2">
    <source>
        <dbReference type="SAM" id="MobiDB-lite"/>
    </source>
</evidence>
<gene>
    <name evidence="3" type="ORF">PCL_01371</name>
</gene>
<accession>A0A2U3E3C2</accession>
<feature type="region of interest" description="Disordered" evidence="2">
    <location>
        <begin position="1"/>
        <end position="35"/>
    </location>
</feature>
<reference evidence="3 4" key="1">
    <citation type="journal article" date="2016" name="Front. Microbiol.">
        <title>Genome and transcriptome sequences reveal the specific parasitism of the nematophagous Purpureocillium lilacinum 36-1.</title>
        <authorList>
            <person name="Xie J."/>
            <person name="Li S."/>
            <person name="Mo C."/>
            <person name="Xiao X."/>
            <person name="Peng D."/>
            <person name="Wang G."/>
            <person name="Xiao Y."/>
        </authorList>
    </citation>
    <scope>NUCLEOTIDE SEQUENCE [LARGE SCALE GENOMIC DNA]</scope>
    <source>
        <strain evidence="3 4">36-1</strain>
    </source>
</reference>
<feature type="region of interest" description="Disordered" evidence="2">
    <location>
        <begin position="696"/>
        <end position="774"/>
    </location>
</feature>
<dbReference type="Proteomes" id="UP000245956">
    <property type="component" value="Unassembled WGS sequence"/>
</dbReference>